<organism evidence="3 4">
    <name type="scientific">Skeletonema marinoi</name>
    <dbReference type="NCBI Taxonomy" id="267567"/>
    <lineage>
        <taxon>Eukaryota</taxon>
        <taxon>Sar</taxon>
        <taxon>Stramenopiles</taxon>
        <taxon>Ochrophyta</taxon>
        <taxon>Bacillariophyta</taxon>
        <taxon>Coscinodiscophyceae</taxon>
        <taxon>Thalassiosirophycidae</taxon>
        <taxon>Thalassiosirales</taxon>
        <taxon>Skeletonemataceae</taxon>
        <taxon>Skeletonema</taxon>
        <taxon>Skeletonema marinoi-dohrnii complex</taxon>
    </lineage>
</organism>
<dbReference type="InterPro" id="IPR036412">
    <property type="entry name" value="HAD-like_sf"/>
</dbReference>
<proteinExistence type="predicted"/>
<sequence length="304" mass="34041">MTAPPQQLLQLARRASTISITSLTGWTSYKANTDPLHIFWDLDHTILCSVTPLPSDHTANDEKHNDTNGGGEESSLIKPPTIHHFDQIDDDFPYTPLTVANTRTYFRPGAKVALWLCSKLGICHVYTAAQESYTMNILQELDPNKEVFRGVVLHRTGYPRIVRDGKDLTVVMGGGTSNDDDNGGTNTYKKEPNDIRLERAILFDDKVSNFKPQKYENGVSVLPFSEERLNKCLSSTNNSSSSSSSSSSNENYHCVMDNWTAYLQEVKEMARLVGISVWGTVHLSGDVRKVVDWVRKLNEDDNEV</sequence>
<gene>
    <name evidence="3" type="ORF">QTG54_012197</name>
</gene>
<feature type="region of interest" description="Disordered" evidence="1">
    <location>
        <begin position="55"/>
        <end position="78"/>
    </location>
</feature>
<evidence type="ECO:0000256" key="1">
    <source>
        <dbReference type="SAM" id="MobiDB-lite"/>
    </source>
</evidence>
<accession>A0AAD8Y1X9</accession>
<reference evidence="3" key="1">
    <citation type="submission" date="2023-06" db="EMBL/GenBank/DDBJ databases">
        <title>Survivors Of The Sea: Transcriptome response of Skeletonema marinoi to long-term dormancy.</title>
        <authorList>
            <person name="Pinder M.I.M."/>
            <person name="Kourtchenko O."/>
            <person name="Robertson E.K."/>
            <person name="Larsson T."/>
            <person name="Maumus F."/>
            <person name="Osuna-Cruz C.M."/>
            <person name="Vancaester E."/>
            <person name="Stenow R."/>
            <person name="Vandepoele K."/>
            <person name="Ploug H."/>
            <person name="Bruchert V."/>
            <person name="Godhe A."/>
            <person name="Topel M."/>
        </authorList>
    </citation>
    <scope>NUCLEOTIDE SEQUENCE</scope>
    <source>
        <strain evidence="3">R05AC</strain>
    </source>
</reference>
<dbReference type="SMART" id="SM00577">
    <property type="entry name" value="CPDc"/>
    <property type="match status" value="1"/>
</dbReference>
<keyword evidence="4" id="KW-1185">Reference proteome</keyword>
<feature type="domain" description="FCP1 homology" evidence="2">
    <location>
        <begin position="34"/>
        <end position="231"/>
    </location>
</feature>
<dbReference type="Pfam" id="PF03031">
    <property type="entry name" value="NIF"/>
    <property type="match status" value="1"/>
</dbReference>
<dbReference type="Proteomes" id="UP001224775">
    <property type="component" value="Unassembled WGS sequence"/>
</dbReference>
<name>A0AAD8Y1X9_9STRA</name>
<evidence type="ECO:0000259" key="2">
    <source>
        <dbReference type="SMART" id="SM00577"/>
    </source>
</evidence>
<dbReference type="SUPFAM" id="SSF56784">
    <property type="entry name" value="HAD-like"/>
    <property type="match status" value="1"/>
</dbReference>
<dbReference type="InterPro" id="IPR004274">
    <property type="entry name" value="FCP1_dom"/>
</dbReference>
<comment type="caution">
    <text evidence="3">The sequence shown here is derived from an EMBL/GenBank/DDBJ whole genome shotgun (WGS) entry which is preliminary data.</text>
</comment>
<dbReference type="EMBL" id="JATAAI010000026">
    <property type="protein sequence ID" value="KAK1737330.1"/>
    <property type="molecule type" value="Genomic_DNA"/>
</dbReference>
<dbReference type="AlphaFoldDB" id="A0AAD8Y1X9"/>
<protein>
    <recommendedName>
        <fullName evidence="2">FCP1 homology domain-containing protein</fullName>
    </recommendedName>
</protein>
<dbReference type="Gene3D" id="3.40.50.1000">
    <property type="entry name" value="HAD superfamily/HAD-like"/>
    <property type="match status" value="1"/>
</dbReference>
<evidence type="ECO:0000313" key="4">
    <source>
        <dbReference type="Proteomes" id="UP001224775"/>
    </source>
</evidence>
<dbReference type="InterPro" id="IPR023214">
    <property type="entry name" value="HAD_sf"/>
</dbReference>
<evidence type="ECO:0000313" key="3">
    <source>
        <dbReference type="EMBL" id="KAK1737330.1"/>
    </source>
</evidence>